<name>A0A4W3H107_CALMI</name>
<comment type="subcellular location">
    <subcellularLocation>
        <location evidence="1">Membrane</location>
        <topology evidence="1">Multi-pass membrane protein</topology>
    </subcellularLocation>
</comment>
<gene>
    <name evidence="13" type="primary">si:dkey-3k24.8</name>
</gene>
<dbReference type="GO" id="GO:0004930">
    <property type="term" value="F:G protein-coupled receptor activity"/>
    <property type="evidence" value="ECO:0007669"/>
    <property type="project" value="UniProtKB-KW"/>
</dbReference>
<keyword evidence="2 9" id="KW-0812">Transmembrane</keyword>
<evidence type="ECO:0000313" key="14">
    <source>
        <dbReference type="Proteomes" id="UP000314986"/>
    </source>
</evidence>
<protein>
    <submittedName>
        <fullName evidence="13">Lysophosphatidic acid receptor 6-like</fullName>
    </submittedName>
</protein>
<keyword evidence="7" id="KW-0325">Glycoprotein</keyword>
<keyword evidence="4 9" id="KW-0297">G-protein coupled receptor</keyword>
<evidence type="ECO:0000256" key="4">
    <source>
        <dbReference type="ARBA" id="ARBA00023040"/>
    </source>
</evidence>
<dbReference type="InterPro" id="IPR017452">
    <property type="entry name" value="GPCR_Rhodpsn_7TM"/>
</dbReference>
<feature type="region of interest" description="Disordered" evidence="10">
    <location>
        <begin position="35"/>
        <end position="55"/>
    </location>
</feature>
<dbReference type="PRINTS" id="PR00237">
    <property type="entry name" value="GPCRRHODOPSN"/>
</dbReference>
<evidence type="ECO:0000256" key="7">
    <source>
        <dbReference type="ARBA" id="ARBA00023180"/>
    </source>
</evidence>
<feature type="transmembrane region" description="Helical" evidence="11">
    <location>
        <begin position="339"/>
        <end position="362"/>
    </location>
</feature>
<feature type="domain" description="G-protein coupled receptors family 1 profile" evidence="12">
    <location>
        <begin position="114"/>
        <end position="359"/>
    </location>
</feature>
<dbReference type="GO" id="GO:0035025">
    <property type="term" value="P:positive regulation of Rho protein signal transduction"/>
    <property type="evidence" value="ECO:0007669"/>
    <property type="project" value="TreeGrafter"/>
</dbReference>
<proteinExistence type="inferred from homology"/>
<dbReference type="Pfam" id="PF00001">
    <property type="entry name" value="7tm_1"/>
    <property type="match status" value="1"/>
</dbReference>
<feature type="transmembrane region" description="Helical" evidence="11">
    <location>
        <begin position="310"/>
        <end position="333"/>
    </location>
</feature>
<reference evidence="14" key="3">
    <citation type="journal article" date="2014" name="Nature">
        <title>Elephant shark genome provides unique insights into gnathostome evolution.</title>
        <authorList>
            <consortium name="International Elephant Shark Genome Sequencing Consortium"/>
            <person name="Venkatesh B."/>
            <person name="Lee A.P."/>
            <person name="Ravi V."/>
            <person name="Maurya A.K."/>
            <person name="Lian M.M."/>
            <person name="Swann J.B."/>
            <person name="Ohta Y."/>
            <person name="Flajnik M.F."/>
            <person name="Sutoh Y."/>
            <person name="Kasahara M."/>
            <person name="Hoon S."/>
            <person name="Gangu V."/>
            <person name="Roy S.W."/>
            <person name="Irimia M."/>
            <person name="Korzh V."/>
            <person name="Kondrychyn I."/>
            <person name="Lim Z.W."/>
            <person name="Tay B.H."/>
            <person name="Tohari S."/>
            <person name="Kong K.W."/>
            <person name="Ho S."/>
            <person name="Lorente-Galdos B."/>
            <person name="Quilez J."/>
            <person name="Marques-Bonet T."/>
            <person name="Raney B.J."/>
            <person name="Ingham P.W."/>
            <person name="Tay A."/>
            <person name="Hillier L.W."/>
            <person name="Minx P."/>
            <person name="Boehm T."/>
            <person name="Wilson R.K."/>
            <person name="Brenner S."/>
            <person name="Warren W.C."/>
        </authorList>
    </citation>
    <scope>NUCLEOTIDE SEQUENCE [LARGE SCALE GENOMIC DNA]</scope>
</reference>
<dbReference type="PANTHER" id="PTHR24232">
    <property type="entry name" value="G-PROTEIN COUPLED RECEPTOR"/>
    <property type="match status" value="1"/>
</dbReference>
<evidence type="ECO:0000256" key="11">
    <source>
        <dbReference type="SAM" id="Phobius"/>
    </source>
</evidence>
<organism evidence="13 14">
    <name type="scientific">Callorhinchus milii</name>
    <name type="common">Ghost shark</name>
    <dbReference type="NCBI Taxonomy" id="7868"/>
    <lineage>
        <taxon>Eukaryota</taxon>
        <taxon>Metazoa</taxon>
        <taxon>Chordata</taxon>
        <taxon>Craniata</taxon>
        <taxon>Vertebrata</taxon>
        <taxon>Chondrichthyes</taxon>
        <taxon>Holocephali</taxon>
        <taxon>Chimaeriformes</taxon>
        <taxon>Callorhinchidae</taxon>
        <taxon>Callorhinchus</taxon>
    </lineage>
</organism>
<evidence type="ECO:0000256" key="1">
    <source>
        <dbReference type="ARBA" id="ARBA00004141"/>
    </source>
</evidence>
<sequence length="411" mass="46288">MQHPISALDLRLCDAKGTDGWWMLGAVGGEARWNGGDGGWRDERGSEQGREGELSPNHCDPAFLPQVESDWHRKPGRAMANSTTNQTEICNKQSHAQWLFATVYSIIFTIGLLFNLLALIFFFRFTKIRSQTTVYMKNLACADLLLVISLPLKIYMYSTGRPLDRTICEINGLIFFINMYGSIFFLTCISLDRCVAICFPLKCRVNEFRKKAVWISVGVWVLVVGASMPAYLITKLRKTGGSNNESCTNCFDEHPSYITRPSSVVLSLVIGYGTPLVTMVISSVALLRAVRLSTVAQMDMVDCQKIRNMVLTNVIIFIICFLPYHTILFLFLLNLNVAQVYRIAMVIASWNTVLDPVAYYFTTETFQKTLGMQTLRNPLSSNTDSAETHNRFLTVNTHATSIPRTPPPDKW</sequence>
<dbReference type="PANTHER" id="PTHR24232:SF112">
    <property type="entry name" value="LYSOPHOSPHATIDIC ACID RECEPTOR 6-LIKE"/>
    <property type="match status" value="1"/>
</dbReference>
<reference evidence="14" key="2">
    <citation type="journal article" date="2007" name="PLoS Biol.">
        <title>Survey sequencing and comparative analysis of the elephant shark (Callorhinchus milii) genome.</title>
        <authorList>
            <person name="Venkatesh B."/>
            <person name="Kirkness E.F."/>
            <person name="Loh Y.H."/>
            <person name="Halpern A.L."/>
            <person name="Lee A.P."/>
            <person name="Johnson J."/>
            <person name="Dandona N."/>
            <person name="Viswanathan L.D."/>
            <person name="Tay A."/>
            <person name="Venter J.C."/>
            <person name="Strausberg R.L."/>
            <person name="Brenner S."/>
        </authorList>
    </citation>
    <scope>NUCLEOTIDE SEQUENCE [LARGE SCALE GENOMIC DNA]</scope>
</reference>
<evidence type="ECO:0000256" key="8">
    <source>
        <dbReference type="ARBA" id="ARBA00023224"/>
    </source>
</evidence>
<dbReference type="Proteomes" id="UP000314986">
    <property type="component" value="Unassembled WGS sequence"/>
</dbReference>
<feature type="compositionally biased region" description="Basic and acidic residues" evidence="10">
    <location>
        <begin position="39"/>
        <end position="53"/>
    </location>
</feature>
<dbReference type="Ensembl" id="ENSCMIT00000010650.1">
    <property type="protein sequence ID" value="ENSCMIP00000010378.1"/>
    <property type="gene ID" value="ENSCMIG00000005479.1"/>
</dbReference>
<keyword evidence="3 11" id="KW-1133">Transmembrane helix</keyword>
<evidence type="ECO:0000256" key="6">
    <source>
        <dbReference type="ARBA" id="ARBA00023170"/>
    </source>
</evidence>
<dbReference type="PROSITE" id="PS50262">
    <property type="entry name" value="G_PROTEIN_RECEP_F1_2"/>
    <property type="match status" value="1"/>
</dbReference>
<feature type="transmembrane region" description="Helical" evidence="11">
    <location>
        <begin position="212"/>
        <end position="233"/>
    </location>
</feature>
<feature type="transmembrane region" description="Helical" evidence="11">
    <location>
        <begin position="170"/>
        <end position="191"/>
    </location>
</feature>
<dbReference type="GO" id="GO:0007200">
    <property type="term" value="P:phospholipase C-activating G protein-coupled receptor signaling pathway"/>
    <property type="evidence" value="ECO:0007669"/>
    <property type="project" value="TreeGrafter"/>
</dbReference>
<dbReference type="InterPro" id="IPR000276">
    <property type="entry name" value="GPCR_Rhodpsn"/>
</dbReference>
<keyword evidence="14" id="KW-1185">Reference proteome</keyword>
<reference evidence="13" key="4">
    <citation type="submission" date="2025-08" db="UniProtKB">
        <authorList>
            <consortium name="Ensembl"/>
        </authorList>
    </citation>
    <scope>IDENTIFICATION</scope>
</reference>
<dbReference type="GO" id="GO:0005886">
    <property type="term" value="C:plasma membrane"/>
    <property type="evidence" value="ECO:0007669"/>
    <property type="project" value="TreeGrafter"/>
</dbReference>
<evidence type="ECO:0000256" key="10">
    <source>
        <dbReference type="SAM" id="MobiDB-lite"/>
    </source>
</evidence>
<dbReference type="AlphaFoldDB" id="A0A4W3H107"/>
<evidence type="ECO:0000259" key="12">
    <source>
        <dbReference type="PROSITE" id="PS50262"/>
    </source>
</evidence>
<dbReference type="PROSITE" id="PS00237">
    <property type="entry name" value="G_PROTEIN_RECEP_F1_1"/>
    <property type="match status" value="1"/>
</dbReference>
<evidence type="ECO:0000256" key="2">
    <source>
        <dbReference type="ARBA" id="ARBA00022692"/>
    </source>
</evidence>
<keyword evidence="6 9" id="KW-0675">Receptor</keyword>
<reference evidence="13" key="5">
    <citation type="submission" date="2025-09" db="UniProtKB">
        <authorList>
            <consortium name="Ensembl"/>
        </authorList>
    </citation>
    <scope>IDENTIFICATION</scope>
</reference>
<dbReference type="OMA" id="KANMYGS"/>
<reference evidence="14" key="1">
    <citation type="journal article" date="2006" name="Science">
        <title>Ancient noncoding elements conserved in the human genome.</title>
        <authorList>
            <person name="Venkatesh B."/>
            <person name="Kirkness E.F."/>
            <person name="Loh Y.H."/>
            <person name="Halpern A.L."/>
            <person name="Lee A.P."/>
            <person name="Johnson J."/>
            <person name="Dandona N."/>
            <person name="Viswanathan L.D."/>
            <person name="Tay A."/>
            <person name="Venter J.C."/>
            <person name="Strausberg R.L."/>
            <person name="Brenner S."/>
        </authorList>
    </citation>
    <scope>NUCLEOTIDE SEQUENCE [LARGE SCALE GENOMIC DNA]</scope>
</reference>
<evidence type="ECO:0000313" key="13">
    <source>
        <dbReference type="Ensembl" id="ENSCMIP00000010378.1"/>
    </source>
</evidence>
<feature type="transmembrane region" description="Helical" evidence="11">
    <location>
        <begin position="264"/>
        <end position="289"/>
    </location>
</feature>
<feature type="transmembrane region" description="Helical" evidence="11">
    <location>
        <begin position="98"/>
        <end position="123"/>
    </location>
</feature>
<evidence type="ECO:0000256" key="9">
    <source>
        <dbReference type="RuleBase" id="RU000688"/>
    </source>
</evidence>
<dbReference type="Gene3D" id="1.20.1070.10">
    <property type="entry name" value="Rhodopsin 7-helix transmembrane proteins"/>
    <property type="match status" value="1"/>
</dbReference>
<keyword evidence="8 9" id="KW-0807">Transducer</keyword>
<dbReference type="SUPFAM" id="SSF81321">
    <property type="entry name" value="Family A G protein-coupled receptor-like"/>
    <property type="match status" value="1"/>
</dbReference>
<dbReference type="GeneTree" id="ENSGT01040000240444"/>
<comment type="similarity">
    <text evidence="9">Belongs to the G-protein coupled receptor 1 family.</text>
</comment>
<feature type="transmembrane region" description="Helical" evidence="11">
    <location>
        <begin position="135"/>
        <end position="158"/>
    </location>
</feature>
<dbReference type="InParanoid" id="A0A4W3H107"/>
<keyword evidence="5 11" id="KW-0472">Membrane</keyword>
<evidence type="ECO:0000256" key="3">
    <source>
        <dbReference type="ARBA" id="ARBA00022989"/>
    </source>
</evidence>
<dbReference type="CDD" id="cd14982">
    <property type="entry name" value="7tmA_purinoceptor-like"/>
    <property type="match status" value="1"/>
</dbReference>
<evidence type="ECO:0000256" key="5">
    <source>
        <dbReference type="ARBA" id="ARBA00023136"/>
    </source>
</evidence>
<accession>A0A4W3H107</accession>